<dbReference type="PRINTS" id="PR00947">
    <property type="entry name" value="CUTICLE"/>
</dbReference>
<dbReference type="Proteomes" id="UP000479000">
    <property type="component" value="Unassembled WGS sequence"/>
</dbReference>
<dbReference type="PROSITE" id="PS51155">
    <property type="entry name" value="CHIT_BIND_RR_2"/>
    <property type="match status" value="1"/>
</dbReference>
<feature type="signal peptide" evidence="4">
    <location>
        <begin position="1"/>
        <end position="18"/>
    </location>
</feature>
<dbReference type="AlphaFoldDB" id="A0A6H5HAJ8"/>
<dbReference type="GO" id="GO:0031012">
    <property type="term" value="C:extracellular matrix"/>
    <property type="evidence" value="ECO:0007669"/>
    <property type="project" value="TreeGrafter"/>
</dbReference>
<name>A0A6H5HAJ8_9HEMI</name>
<accession>A0A6H5HAJ8</accession>
<evidence type="ECO:0008006" key="7">
    <source>
        <dbReference type="Google" id="ProtNLM"/>
    </source>
</evidence>
<gene>
    <name evidence="5" type="ORF">NTEN_LOCUS18027</name>
</gene>
<organism evidence="5 6">
    <name type="scientific">Nesidiocoris tenuis</name>
    <dbReference type="NCBI Taxonomy" id="355587"/>
    <lineage>
        <taxon>Eukaryota</taxon>
        <taxon>Metazoa</taxon>
        <taxon>Ecdysozoa</taxon>
        <taxon>Arthropoda</taxon>
        <taxon>Hexapoda</taxon>
        <taxon>Insecta</taxon>
        <taxon>Pterygota</taxon>
        <taxon>Neoptera</taxon>
        <taxon>Paraneoptera</taxon>
        <taxon>Hemiptera</taxon>
        <taxon>Heteroptera</taxon>
        <taxon>Panheteroptera</taxon>
        <taxon>Cimicomorpha</taxon>
        <taxon>Miridae</taxon>
        <taxon>Dicyphina</taxon>
        <taxon>Nesidiocoris</taxon>
    </lineage>
</organism>
<reference evidence="5 6" key="1">
    <citation type="submission" date="2020-02" db="EMBL/GenBank/DDBJ databases">
        <authorList>
            <person name="Ferguson B K."/>
        </authorList>
    </citation>
    <scope>NUCLEOTIDE SEQUENCE [LARGE SCALE GENOMIC DNA]</scope>
</reference>
<evidence type="ECO:0000256" key="2">
    <source>
        <dbReference type="PROSITE-ProRule" id="PRU00497"/>
    </source>
</evidence>
<dbReference type="InterPro" id="IPR031311">
    <property type="entry name" value="CHIT_BIND_RR_consensus"/>
</dbReference>
<dbReference type="InterPro" id="IPR000618">
    <property type="entry name" value="Insect_cuticle"/>
</dbReference>
<proteinExistence type="predicted"/>
<feature type="region of interest" description="Disordered" evidence="3">
    <location>
        <begin position="32"/>
        <end position="67"/>
    </location>
</feature>
<evidence type="ECO:0000256" key="4">
    <source>
        <dbReference type="SAM" id="SignalP"/>
    </source>
</evidence>
<feature type="compositionally biased region" description="Basic and acidic residues" evidence="3">
    <location>
        <begin position="37"/>
        <end position="63"/>
    </location>
</feature>
<keyword evidence="4" id="KW-0732">Signal</keyword>
<dbReference type="PANTHER" id="PTHR12236:SF95">
    <property type="entry name" value="CUTICULAR PROTEIN 76BD, ISOFORM C-RELATED"/>
    <property type="match status" value="1"/>
</dbReference>
<protein>
    <recommendedName>
        <fullName evidence="7">Cuticle protein 19</fullName>
    </recommendedName>
</protein>
<evidence type="ECO:0000313" key="6">
    <source>
        <dbReference type="Proteomes" id="UP000479000"/>
    </source>
</evidence>
<keyword evidence="6" id="KW-1185">Reference proteome</keyword>
<dbReference type="GO" id="GO:0042302">
    <property type="term" value="F:structural constituent of cuticle"/>
    <property type="evidence" value="ECO:0007669"/>
    <property type="project" value="UniProtKB-UniRule"/>
</dbReference>
<dbReference type="GO" id="GO:0005615">
    <property type="term" value="C:extracellular space"/>
    <property type="evidence" value="ECO:0007669"/>
    <property type="project" value="TreeGrafter"/>
</dbReference>
<keyword evidence="1 2" id="KW-0193">Cuticle</keyword>
<dbReference type="EMBL" id="CADCXU010026620">
    <property type="protein sequence ID" value="CAB0013416.1"/>
    <property type="molecule type" value="Genomic_DNA"/>
</dbReference>
<sequence>MEFRRFLCLGALVMLTMGHPITIYEEEEEPYSLHHYPIPEHHEESHQEPFEEHHEPEPYDHHPKYSFSYGVKDKHTGDIKHQTEERDGDVVKGQYSLLEADGSTRIVDYTADDHNGFQAVVHRTGHAVHP</sequence>
<dbReference type="PANTHER" id="PTHR12236">
    <property type="entry name" value="STRUCTURAL CONTITUENT OF CUTICLE"/>
    <property type="match status" value="1"/>
</dbReference>
<evidence type="ECO:0000256" key="1">
    <source>
        <dbReference type="ARBA" id="ARBA00022460"/>
    </source>
</evidence>
<dbReference type="PROSITE" id="PS00233">
    <property type="entry name" value="CHIT_BIND_RR_1"/>
    <property type="match status" value="1"/>
</dbReference>
<dbReference type="OrthoDB" id="6427684at2759"/>
<dbReference type="InterPro" id="IPR051217">
    <property type="entry name" value="Insect_Cuticle_Struc_Prot"/>
</dbReference>
<evidence type="ECO:0000256" key="3">
    <source>
        <dbReference type="SAM" id="MobiDB-lite"/>
    </source>
</evidence>
<evidence type="ECO:0000313" key="5">
    <source>
        <dbReference type="EMBL" id="CAB0013416.1"/>
    </source>
</evidence>
<dbReference type="Pfam" id="PF00379">
    <property type="entry name" value="Chitin_bind_4"/>
    <property type="match status" value="1"/>
</dbReference>
<feature type="chain" id="PRO_5026238808" description="Cuticle protein 19" evidence="4">
    <location>
        <begin position="19"/>
        <end position="130"/>
    </location>
</feature>